<keyword evidence="5 7" id="KW-0472">Membrane</keyword>
<keyword evidence="3 7" id="KW-0812">Transmembrane</keyword>
<reference evidence="8" key="1">
    <citation type="submission" date="2021-12" db="EMBL/GenBank/DDBJ databases">
        <authorList>
            <person name="King R."/>
        </authorList>
    </citation>
    <scope>NUCLEOTIDE SEQUENCE</scope>
</reference>
<feature type="transmembrane region" description="Helical" evidence="7">
    <location>
        <begin position="434"/>
        <end position="458"/>
    </location>
</feature>
<feature type="transmembrane region" description="Helical" evidence="7">
    <location>
        <begin position="661"/>
        <end position="682"/>
    </location>
</feature>
<feature type="transmembrane region" description="Helical" evidence="7">
    <location>
        <begin position="336"/>
        <end position="355"/>
    </location>
</feature>
<organism evidence="8 9">
    <name type="scientific">Chilo suppressalis</name>
    <name type="common">Asiatic rice borer moth</name>
    <dbReference type="NCBI Taxonomy" id="168631"/>
    <lineage>
        <taxon>Eukaryota</taxon>
        <taxon>Metazoa</taxon>
        <taxon>Ecdysozoa</taxon>
        <taxon>Arthropoda</taxon>
        <taxon>Hexapoda</taxon>
        <taxon>Insecta</taxon>
        <taxon>Pterygota</taxon>
        <taxon>Neoptera</taxon>
        <taxon>Endopterygota</taxon>
        <taxon>Lepidoptera</taxon>
        <taxon>Glossata</taxon>
        <taxon>Ditrysia</taxon>
        <taxon>Pyraloidea</taxon>
        <taxon>Crambidae</taxon>
        <taxon>Crambinae</taxon>
        <taxon>Chilo</taxon>
    </lineage>
</organism>
<gene>
    <name evidence="8" type="ORF">CHILSU_LOCUS9194</name>
</gene>
<feature type="transmembrane region" description="Helical" evidence="7">
    <location>
        <begin position="388"/>
        <end position="409"/>
    </location>
</feature>
<comment type="function">
    <text evidence="7">Choline transporter.</text>
</comment>
<evidence type="ECO:0000256" key="3">
    <source>
        <dbReference type="ARBA" id="ARBA00022692"/>
    </source>
</evidence>
<evidence type="ECO:0000256" key="2">
    <source>
        <dbReference type="ARBA" id="ARBA00007168"/>
    </source>
</evidence>
<feature type="transmembrane region" description="Helical" evidence="7">
    <location>
        <begin position="702"/>
        <end position="721"/>
    </location>
</feature>
<keyword evidence="4 7" id="KW-1133">Transmembrane helix</keyword>
<dbReference type="InterPro" id="IPR007603">
    <property type="entry name" value="Choline_transptr-like"/>
</dbReference>
<dbReference type="Pfam" id="PF04515">
    <property type="entry name" value="Choline_transpo"/>
    <property type="match status" value="1"/>
</dbReference>
<dbReference type="PANTHER" id="PTHR12385:SF14">
    <property type="entry name" value="CHOLINE TRANSPORTER-LIKE 2"/>
    <property type="match status" value="1"/>
</dbReference>
<comment type="similarity">
    <text evidence="2 7">Belongs to the CTL (choline transporter-like) family.</text>
</comment>
<feature type="transmembrane region" description="Helical" evidence="7">
    <location>
        <begin position="559"/>
        <end position="583"/>
    </location>
</feature>
<feature type="transmembrane region" description="Helical" evidence="7">
    <location>
        <begin position="515"/>
        <end position="539"/>
    </location>
</feature>
<keyword evidence="6" id="KW-0325">Glycoprotein</keyword>
<sequence>MGCCGDCCVLPKESRDPLKYDPDFKGPTHNRSCTDIIWLLLFILFLGAWGFVGYYSMKNGDVRKLLAPIDSKGRRCGLDSGLENKKYLMFFNIAKCLQPGTPITGCPTPQVCVEKCPSETILFETKLTPSTFNTLRNSMVCTDEVNMNLLTYDQAITYMREEKCASYVLRSEPVLFRCIGDLSTMPQCKGASVSMIDQGEVGGQTCVRNYKVAQKSLLNRATALDSYVGWIAASWVNYFTRNERDTHVVVVGRCLMNVTEAIEVVDTLRNATEEMGLNVNEVASQISALVNFEQLSAQIVQDLVLSRWYMAGALVAVVLICFLYILLLRWVVTPVVWASIACLLGALGFSLYLCYNNYIYYRNNPVSLHQTTNLKGYAESIFSKKETWLGIMIAVAVLLLILLIIVIFLRKRITIAIALIQEGSKAIIAVKTTVFFPIIPCVLQCAVIAYGVFVLMFIMSMGESAFRVVNLKNDTSCDCRGVYTQQPCSLASCHFTGLDSPTSVVYLHLVNLLGFFWTMFFISGVSDMMLASTFSTWYWTFHKRDLPFFTLTAGIFRTLRYHLGTVALGALIIAIVRVIRVILEYIDHKIKKFDNPFTRCILCCCKCFFWCLENFLKFINKNAYIMCAVHGKNFCKSARDAFSLLMRNIIRVIVLDKVTDFIFFLSKLLISIGVGFAVYYLLQWNLVYEVTQGERLHYSYTPAIILSIATYLISSIFFNVYSMAVDTLFLCFLEDCERNDGSPEKPYFMSKNLMKILGKRNERPKRE</sequence>
<feature type="transmembrane region" description="Helical" evidence="7">
    <location>
        <begin position="308"/>
        <end position="330"/>
    </location>
</feature>
<protein>
    <recommendedName>
        <fullName evidence="7">Choline transporter-like protein</fullName>
    </recommendedName>
</protein>
<dbReference type="Proteomes" id="UP001153292">
    <property type="component" value="Chromosome 5"/>
</dbReference>
<evidence type="ECO:0000256" key="4">
    <source>
        <dbReference type="ARBA" id="ARBA00022989"/>
    </source>
</evidence>
<proteinExistence type="inferred from homology"/>
<dbReference type="PANTHER" id="PTHR12385">
    <property type="entry name" value="CHOLINE TRANSPORTER-LIKE (SLC FAMILY 44)"/>
    <property type="match status" value="1"/>
</dbReference>
<evidence type="ECO:0000313" key="8">
    <source>
        <dbReference type="EMBL" id="CAH0405824.1"/>
    </source>
</evidence>
<evidence type="ECO:0000256" key="7">
    <source>
        <dbReference type="RuleBase" id="RU368066"/>
    </source>
</evidence>
<evidence type="ECO:0000256" key="6">
    <source>
        <dbReference type="ARBA" id="ARBA00023180"/>
    </source>
</evidence>
<evidence type="ECO:0000256" key="1">
    <source>
        <dbReference type="ARBA" id="ARBA00004141"/>
    </source>
</evidence>
<evidence type="ECO:0000313" key="9">
    <source>
        <dbReference type="Proteomes" id="UP001153292"/>
    </source>
</evidence>
<feature type="transmembrane region" description="Helical" evidence="7">
    <location>
        <begin position="36"/>
        <end position="55"/>
    </location>
</feature>
<evidence type="ECO:0000256" key="5">
    <source>
        <dbReference type="ARBA" id="ARBA00023136"/>
    </source>
</evidence>
<accession>A0ABN8BAM2</accession>
<comment type="subcellular location">
    <subcellularLocation>
        <location evidence="7">Cell membrane</location>
        <topology evidence="7">Multi-pass membrane protein</topology>
    </subcellularLocation>
    <subcellularLocation>
        <location evidence="1">Membrane</location>
        <topology evidence="1">Multi-pass membrane protein</topology>
    </subcellularLocation>
</comment>
<dbReference type="EMBL" id="OU963898">
    <property type="protein sequence ID" value="CAH0405824.1"/>
    <property type="molecule type" value="Genomic_DNA"/>
</dbReference>
<keyword evidence="9" id="KW-1185">Reference proteome</keyword>
<name>A0ABN8BAM2_CHISP</name>